<dbReference type="InterPro" id="IPR009597">
    <property type="entry name" value="DUF1206"/>
</dbReference>
<feature type="transmembrane region" description="Helical" evidence="1">
    <location>
        <begin position="131"/>
        <end position="152"/>
    </location>
</feature>
<dbReference type="RefSeq" id="WP_251742314.1">
    <property type="nucleotide sequence ID" value="NZ_JBHUOJ010000038.1"/>
</dbReference>
<organism evidence="3 4">
    <name type="scientific">Christiangramia antarctica</name>
    <dbReference type="NCBI Taxonomy" id="2058158"/>
    <lineage>
        <taxon>Bacteria</taxon>
        <taxon>Pseudomonadati</taxon>
        <taxon>Bacteroidota</taxon>
        <taxon>Flavobacteriia</taxon>
        <taxon>Flavobacteriales</taxon>
        <taxon>Flavobacteriaceae</taxon>
        <taxon>Christiangramia</taxon>
    </lineage>
</organism>
<comment type="caution">
    <text evidence="3">The sequence shown here is derived from an EMBL/GenBank/DDBJ whole genome shotgun (WGS) entry which is preliminary data.</text>
</comment>
<feature type="transmembrane region" description="Helical" evidence="1">
    <location>
        <begin position="229"/>
        <end position="252"/>
    </location>
</feature>
<keyword evidence="1" id="KW-1133">Transmembrane helix</keyword>
<evidence type="ECO:0000259" key="2">
    <source>
        <dbReference type="Pfam" id="PF06724"/>
    </source>
</evidence>
<dbReference type="Proteomes" id="UP001597438">
    <property type="component" value="Unassembled WGS sequence"/>
</dbReference>
<name>A0ABW5XBN8_9FLAO</name>
<proteinExistence type="predicted"/>
<gene>
    <name evidence="3" type="ORF">ACFSYS_17735</name>
</gene>
<dbReference type="Pfam" id="PF06724">
    <property type="entry name" value="DUF1206"/>
    <property type="match status" value="2"/>
</dbReference>
<dbReference type="EMBL" id="JBHUOJ010000038">
    <property type="protein sequence ID" value="MFD2835136.1"/>
    <property type="molecule type" value="Genomic_DNA"/>
</dbReference>
<feature type="transmembrane region" description="Helical" evidence="1">
    <location>
        <begin position="94"/>
        <end position="111"/>
    </location>
</feature>
<keyword evidence="1" id="KW-0472">Membrane</keyword>
<evidence type="ECO:0000313" key="4">
    <source>
        <dbReference type="Proteomes" id="UP001597438"/>
    </source>
</evidence>
<feature type="domain" description="DUF1206" evidence="2">
    <location>
        <begin position="12"/>
        <end position="78"/>
    </location>
</feature>
<evidence type="ECO:0000256" key="1">
    <source>
        <dbReference type="SAM" id="Phobius"/>
    </source>
</evidence>
<keyword evidence="4" id="KW-1185">Reference proteome</keyword>
<reference evidence="4" key="1">
    <citation type="journal article" date="2019" name="Int. J. Syst. Evol. Microbiol.">
        <title>The Global Catalogue of Microorganisms (GCM) 10K type strain sequencing project: providing services to taxonomists for standard genome sequencing and annotation.</title>
        <authorList>
            <consortium name="The Broad Institute Genomics Platform"/>
            <consortium name="The Broad Institute Genome Sequencing Center for Infectious Disease"/>
            <person name="Wu L."/>
            <person name="Ma J."/>
        </authorList>
    </citation>
    <scope>NUCLEOTIDE SEQUENCE [LARGE SCALE GENOMIC DNA]</scope>
    <source>
        <strain evidence="4">KCTC 52925</strain>
    </source>
</reference>
<keyword evidence="1" id="KW-0812">Transmembrane</keyword>
<accession>A0ABW5XBN8</accession>
<evidence type="ECO:0000313" key="3">
    <source>
        <dbReference type="EMBL" id="MFD2835136.1"/>
    </source>
</evidence>
<feature type="transmembrane region" description="Helical" evidence="1">
    <location>
        <begin position="52"/>
        <end position="74"/>
    </location>
</feature>
<sequence length="258" mass="28432">MNSKIEKMARTGYVAKGVVYGITGVLTFMAAFNLGGKTTGKTEVMEFLEKQSFGNVLMALVVIGLLCYVGWRLIQAFKDPENIGNDNKGKVKRVGFFISAIVYLGLAIYGIKKLINAGTGGSSSQNFEFLSGNFGVFVFAVVGLCLLGVSIAKFKKVYSKKFLEKFDLKSISEKKRRKVIKNTGYLGIISRGIIFAILAYFFLRAAYTSNTSDIQTTTDAFSFLRNSSYGAYLMGIVAAGFVCYAIFMFAMAKYRKFN</sequence>
<feature type="transmembrane region" description="Helical" evidence="1">
    <location>
        <begin position="12"/>
        <end position="32"/>
    </location>
</feature>
<protein>
    <submittedName>
        <fullName evidence="3">DUF1206 domain-containing protein</fullName>
    </submittedName>
</protein>
<feature type="transmembrane region" description="Helical" evidence="1">
    <location>
        <begin position="184"/>
        <end position="203"/>
    </location>
</feature>
<feature type="domain" description="DUF1206" evidence="2">
    <location>
        <begin position="186"/>
        <end position="255"/>
    </location>
</feature>